<reference evidence="3 4" key="1">
    <citation type="journal article" date="2009" name="Science">
        <title>Green evolution and dynamic adaptations revealed by genomes of the marine picoeukaryotes Micromonas.</title>
        <authorList>
            <person name="Worden A.Z."/>
            <person name="Lee J.H."/>
            <person name="Mock T."/>
            <person name="Rouze P."/>
            <person name="Simmons M.P."/>
            <person name="Aerts A.L."/>
            <person name="Allen A.E."/>
            <person name="Cuvelier M.L."/>
            <person name="Derelle E."/>
            <person name="Everett M.V."/>
            <person name="Foulon E."/>
            <person name="Grimwood J."/>
            <person name="Gundlach H."/>
            <person name="Henrissat B."/>
            <person name="Napoli C."/>
            <person name="McDonald S.M."/>
            <person name="Parker M.S."/>
            <person name="Rombauts S."/>
            <person name="Salamov A."/>
            <person name="Von Dassow P."/>
            <person name="Badger J.H."/>
            <person name="Coutinho P.M."/>
            <person name="Demir E."/>
            <person name="Dubchak I."/>
            <person name="Gentemann C."/>
            <person name="Eikrem W."/>
            <person name="Gready J.E."/>
            <person name="John U."/>
            <person name="Lanier W."/>
            <person name="Lindquist E.A."/>
            <person name="Lucas S."/>
            <person name="Mayer K.F."/>
            <person name="Moreau H."/>
            <person name="Not F."/>
            <person name="Otillar R."/>
            <person name="Panaud O."/>
            <person name="Pangilinan J."/>
            <person name="Paulsen I."/>
            <person name="Piegu B."/>
            <person name="Poliakov A."/>
            <person name="Robbens S."/>
            <person name="Schmutz J."/>
            <person name="Toulza E."/>
            <person name="Wyss T."/>
            <person name="Zelensky A."/>
            <person name="Zhou K."/>
            <person name="Armbrust E.V."/>
            <person name="Bhattacharya D."/>
            <person name="Goodenough U.W."/>
            <person name="Van de Peer Y."/>
            <person name="Grigoriev I.V."/>
        </authorList>
    </citation>
    <scope>NUCLEOTIDE SEQUENCE [LARGE SCALE GENOMIC DNA]</scope>
    <source>
        <strain evidence="3 4">CCMP1545</strain>
    </source>
</reference>
<organism evidence="4">
    <name type="scientific">Micromonas pusilla (strain CCMP1545)</name>
    <name type="common">Picoplanktonic green alga</name>
    <dbReference type="NCBI Taxonomy" id="564608"/>
    <lineage>
        <taxon>Eukaryota</taxon>
        <taxon>Viridiplantae</taxon>
        <taxon>Chlorophyta</taxon>
        <taxon>Mamiellophyceae</taxon>
        <taxon>Mamiellales</taxon>
        <taxon>Mamiellaceae</taxon>
        <taxon>Micromonas</taxon>
    </lineage>
</organism>
<proteinExistence type="inferred from homology"/>
<dbReference type="OMA" id="ACTLEDE"/>
<evidence type="ECO:0000256" key="2">
    <source>
        <dbReference type="ARBA" id="ARBA00034694"/>
    </source>
</evidence>
<comment type="subcellular location">
    <subcellularLocation>
        <location evidence="2">Mitochondrion membrane</location>
        <topology evidence="2">Peripheral membrane protein</topology>
        <orientation evidence="2">Matrix side</orientation>
    </subcellularLocation>
</comment>
<dbReference type="eggNOG" id="ENOG502QTES">
    <property type="taxonomic scope" value="Eukaryota"/>
</dbReference>
<dbReference type="OrthoDB" id="25818at2759"/>
<evidence type="ECO:0000313" key="3">
    <source>
        <dbReference type="EMBL" id="EEH55739.1"/>
    </source>
</evidence>
<dbReference type="PANTHER" id="PTHR13061">
    <property type="entry name" value="DYNACTIN SUBUNIT P25"/>
    <property type="match status" value="1"/>
</dbReference>
<name>C1MVP7_MICPC</name>
<dbReference type="InterPro" id="IPR050484">
    <property type="entry name" value="Transf_Hexapept/Carb_Anhydrase"/>
</dbReference>
<dbReference type="Pfam" id="PF00132">
    <property type="entry name" value="Hexapep"/>
    <property type="match status" value="1"/>
</dbReference>
<dbReference type="STRING" id="564608.C1MVP7"/>
<dbReference type="GO" id="GO:0031966">
    <property type="term" value="C:mitochondrial membrane"/>
    <property type="evidence" value="ECO:0007669"/>
    <property type="project" value="UniProtKB-SubCell"/>
</dbReference>
<comment type="similarity">
    <text evidence="1">Belongs to the gamma-class carbonic anhydrase family.</text>
</comment>
<dbReference type="EMBL" id="GG663741">
    <property type="protein sequence ID" value="EEH55739.1"/>
    <property type="molecule type" value="Genomic_DNA"/>
</dbReference>
<dbReference type="Gene3D" id="2.160.10.10">
    <property type="entry name" value="Hexapeptide repeat proteins"/>
    <property type="match status" value="1"/>
</dbReference>
<dbReference type="PANTHER" id="PTHR13061:SF50">
    <property type="entry name" value="GAMMA CARBONIC ANHYDRASE 1, MITOCHONDRIAL"/>
    <property type="match status" value="1"/>
</dbReference>
<dbReference type="AlphaFoldDB" id="C1MVP7"/>
<accession>C1MVP7</accession>
<dbReference type="InterPro" id="IPR047324">
    <property type="entry name" value="LbH_gamma_CA-like"/>
</dbReference>
<dbReference type="InterPro" id="IPR011004">
    <property type="entry name" value="Trimer_LpxA-like_sf"/>
</dbReference>
<keyword evidence="4" id="KW-1185">Reference proteome</keyword>
<dbReference type="Proteomes" id="UP000001876">
    <property type="component" value="Unassembled WGS sequence"/>
</dbReference>
<dbReference type="KEGG" id="mpp:MICPUCDRAFT_59458"/>
<dbReference type="GeneID" id="9685515"/>
<sequence>MARVMHALGTALRETGQALDRIGCSFQGSNVFREAISKHRTIQQIYEKVPKLPAAGFVAPSASVIGDVTIGENSSVWYGAVLRGDVNPVSIGSFTNIQDNAVVHVAKTNVGGVSLPTVIGDRVTVGHNAIIHACTIKDDAFIGMGATVMDGATVEAGAMVAAGALVTPGTTVPSGQLWAGAPARMMREMTAEEKAFTKTSAETYAAVGEVHAEECGKGFEEIEHDKAARRMALERDPDYDSHLGVRRGDVKVQIP</sequence>
<protein>
    <submittedName>
        <fullName evidence="3">Predicted protein</fullName>
    </submittedName>
</protein>
<dbReference type="RefSeq" id="XP_003059787.1">
    <property type="nucleotide sequence ID" value="XM_003059741.1"/>
</dbReference>
<dbReference type="InterPro" id="IPR001451">
    <property type="entry name" value="Hexapep"/>
</dbReference>
<dbReference type="CDD" id="cd04645">
    <property type="entry name" value="LbH_gamma_CA_like"/>
    <property type="match status" value="1"/>
</dbReference>
<evidence type="ECO:0000256" key="1">
    <source>
        <dbReference type="ARBA" id="ARBA00023595"/>
    </source>
</evidence>
<evidence type="ECO:0000313" key="4">
    <source>
        <dbReference type="Proteomes" id="UP000001876"/>
    </source>
</evidence>
<dbReference type="SMR" id="C1MVP7"/>
<gene>
    <name evidence="3" type="ORF">MICPUCDRAFT_59458</name>
</gene>
<dbReference type="SUPFAM" id="SSF51161">
    <property type="entry name" value="Trimeric LpxA-like enzymes"/>
    <property type="match status" value="1"/>
</dbReference>